<dbReference type="InterPro" id="IPR011032">
    <property type="entry name" value="GroES-like_sf"/>
</dbReference>
<dbReference type="PANTHER" id="PTHR42813:SF2">
    <property type="entry name" value="DEHYDROGENASE, ZINC-CONTAINING, PUTATIVE (AFU_ORTHOLOGUE AFUA_2G02810)-RELATED"/>
    <property type="match status" value="1"/>
</dbReference>
<keyword evidence="3" id="KW-0862">Zinc</keyword>
<feature type="domain" description="Alcohol dehydrogenase-like N-terminal" evidence="5">
    <location>
        <begin position="25"/>
        <end position="150"/>
    </location>
</feature>
<name>A0A7W6CJL0_9SPHN</name>
<keyword evidence="7" id="KW-1185">Reference proteome</keyword>
<evidence type="ECO:0000256" key="1">
    <source>
        <dbReference type="ARBA" id="ARBA00001947"/>
    </source>
</evidence>
<dbReference type="SUPFAM" id="SSF51735">
    <property type="entry name" value="NAD(P)-binding Rossmann-fold domains"/>
    <property type="match status" value="1"/>
</dbReference>
<dbReference type="Gene3D" id="3.90.180.10">
    <property type="entry name" value="Medium-chain alcohol dehydrogenases, catalytic domain"/>
    <property type="match status" value="1"/>
</dbReference>
<evidence type="ECO:0000259" key="5">
    <source>
        <dbReference type="Pfam" id="PF08240"/>
    </source>
</evidence>
<evidence type="ECO:0000256" key="2">
    <source>
        <dbReference type="ARBA" id="ARBA00022723"/>
    </source>
</evidence>
<dbReference type="CDD" id="cd08283">
    <property type="entry name" value="FDH_like_1"/>
    <property type="match status" value="1"/>
</dbReference>
<dbReference type="Pfam" id="PF00107">
    <property type="entry name" value="ADH_zinc_N"/>
    <property type="match status" value="1"/>
</dbReference>
<dbReference type="PANTHER" id="PTHR42813">
    <property type="entry name" value="ZINC-TYPE ALCOHOL DEHYDROGENASE-LIKE"/>
    <property type="match status" value="1"/>
</dbReference>
<evidence type="ECO:0000313" key="7">
    <source>
        <dbReference type="Proteomes" id="UP000548867"/>
    </source>
</evidence>
<organism evidence="6 7">
    <name type="scientific">Novosphingobium sediminicola</name>
    <dbReference type="NCBI Taxonomy" id="563162"/>
    <lineage>
        <taxon>Bacteria</taxon>
        <taxon>Pseudomonadati</taxon>
        <taxon>Pseudomonadota</taxon>
        <taxon>Alphaproteobacteria</taxon>
        <taxon>Sphingomonadales</taxon>
        <taxon>Sphingomonadaceae</taxon>
        <taxon>Novosphingobium</taxon>
    </lineage>
</organism>
<dbReference type="Proteomes" id="UP000548867">
    <property type="component" value="Unassembled WGS sequence"/>
</dbReference>
<dbReference type="Pfam" id="PF08240">
    <property type="entry name" value="ADH_N"/>
    <property type="match status" value="1"/>
</dbReference>
<dbReference type="Gene3D" id="3.40.50.720">
    <property type="entry name" value="NAD(P)-binding Rossmann-like Domain"/>
    <property type="match status" value="1"/>
</dbReference>
<dbReference type="InterPro" id="IPR036291">
    <property type="entry name" value="NAD(P)-bd_dom_sf"/>
</dbReference>
<reference evidence="6 7" key="1">
    <citation type="submission" date="2020-08" db="EMBL/GenBank/DDBJ databases">
        <title>Genomic Encyclopedia of Type Strains, Phase IV (KMG-IV): sequencing the most valuable type-strain genomes for metagenomic binning, comparative biology and taxonomic classification.</title>
        <authorList>
            <person name="Goeker M."/>
        </authorList>
    </citation>
    <scope>NUCLEOTIDE SEQUENCE [LARGE SCALE GENOMIC DNA]</scope>
    <source>
        <strain evidence="6 7">DSM 27057</strain>
    </source>
</reference>
<evidence type="ECO:0000313" key="6">
    <source>
        <dbReference type="EMBL" id="MBB3956655.1"/>
    </source>
</evidence>
<proteinExistence type="predicted"/>
<comment type="cofactor">
    <cofactor evidence="1">
        <name>Zn(2+)</name>
        <dbReference type="ChEBI" id="CHEBI:29105"/>
    </cofactor>
</comment>
<protein>
    <submittedName>
        <fullName evidence="6">Threonine dehydrogenase-like Zn-dependent dehydrogenase</fullName>
    </submittedName>
</protein>
<comment type="caution">
    <text evidence="6">The sequence shown here is derived from an EMBL/GenBank/DDBJ whole genome shotgun (WGS) entry which is preliminary data.</text>
</comment>
<dbReference type="SUPFAM" id="SSF50129">
    <property type="entry name" value="GroES-like"/>
    <property type="match status" value="1"/>
</dbReference>
<dbReference type="RefSeq" id="WP_183627518.1">
    <property type="nucleotide sequence ID" value="NZ_JACIDX010000015.1"/>
</dbReference>
<dbReference type="GO" id="GO:0046872">
    <property type="term" value="F:metal ion binding"/>
    <property type="evidence" value="ECO:0007669"/>
    <property type="project" value="UniProtKB-KW"/>
</dbReference>
<keyword evidence="2" id="KW-0479">Metal-binding</keyword>
<dbReference type="AlphaFoldDB" id="A0A7W6CJL0"/>
<gene>
    <name evidence="6" type="ORF">GGR38_003621</name>
</gene>
<dbReference type="EMBL" id="JACIDX010000015">
    <property type="protein sequence ID" value="MBB3956655.1"/>
    <property type="molecule type" value="Genomic_DNA"/>
</dbReference>
<dbReference type="InterPro" id="IPR013149">
    <property type="entry name" value="ADH-like_C"/>
</dbReference>
<dbReference type="InterPro" id="IPR013154">
    <property type="entry name" value="ADH-like_N"/>
</dbReference>
<feature type="domain" description="Alcohol dehydrogenase-like C-terminal" evidence="4">
    <location>
        <begin position="197"/>
        <end position="264"/>
    </location>
</feature>
<accession>A0A7W6CJL0</accession>
<evidence type="ECO:0000259" key="4">
    <source>
        <dbReference type="Pfam" id="PF00107"/>
    </source>
</evidence>
<evidence type="ECO:0000256" key="3">
    <source>
        <dbReference type="ARBA" id="ARBA00022833"/>
    </source>
</evidence>
<sequence>MRALTWHGKHDVRVDTVDDPGIVNPRDAIVRVTSSAICGSDLHIYDGLIPAMSAGDILGQEFMGEVVEIGAASTLRRGQRVVVPSTIACGGCYHCAKQQYSACENGNPPENQDLASPHYGLPSAARFGCGRMAGGYSGGQAEFVRVPFSDTGPLVVPDGVADDRLLLLADTLPAGWQAAQHAAIEAGDTVAVWGCGPVGLCAVQAARIMGAERVIAIDHYANRLEQARALGAEAVNFSHTNVHEALIDMTGGVGPDACIDAVGMDAHGTFFEMIADPVNSSISPTMDPAHVIYQAIMACRRGGRISMSGCYGGMIDKFPLGALMRKGLILRSGQADVQRHMPQLLRLVLDEAIDGALLISHRHDLEQAADAYLQFHYARNEVTKVVLSTRAYRL</sequence>